<keyword evidence="2" id="KW-1185">Reference proteome</keyword>
<evidence type="ECO:0000313" key="2">
    <source>
        <dbReference type="Proteomes" id="UP001490330"/>
    </source>
</evidence>
<dbReference type="RefSeq" id="WP_350721468.1">
    <property type="nucleotide sequence ID" value="NZ_JBEPCO010000026.1"/>
</dbReference>
<organism evidence="1 2">
    <name type="scientific">Streptomyces flaveolus</name>
    <dbReference type="NCBI Taxonomy" id="67297"/>
    <lineage>
        <taxon>Bacteria</taxon>
        <taxon>Bacillati</taxon>
        <taxon>Actinomycetota</taxon>
        <taxon>Actinomycetes</taxon>
        <taxon>Kitasatosporales</taxon>
        <taxon>Streptomycetaceae</taxon>
        <taxon>Streptomyces</taxon>
    </lineage>
</organism>
<gene>
    <name evidence="1" type="ORF">ABT322_23175</name>
</gene>
<evidence type="ECO:0000313" key="1">
    <source>
        <dbReference type="EMBL" id="MER6906587.1"/>
    </source>
</evidence>
<name>A0ABV1VJB2_9ACTN</name>
<sequence>MSGKPGLLGGYDPIRIAESLEPLGKTDQRVSISPDVAIDHRNSVFPGTNDLIKVIGNRTSLSAKAFAASRGVLRPLALHACLRHLGLGRRPGGRRSSQKR</sequence>
<reference evidence="1 2" key="1">
    <citation type="submission" date="2024-06" db="EMBL/GenBank/DDBJ databases">
        <title>The Natural Products Discovery Center: Release of the First 8490 Sequenced Strains for Exploring Actinobacteria Biosynthetic Diversity.</title>
        <authorList>
            <person name="Kalkreuter E."/>
            <person name="Kautsar S.A."/>
            <person name="Yang D."/>
            <person name="Bader C.D."/>
            <person name="Teijaro C.N."/>
            <person name="Fluegel L."/>
            <person name="Davis C.M."/>
            <person name="Simpson J.R."/>
            <person name="Lauterbach L."/>
            <person name="Steele A.D."/>
            <person name="Gui C."/>
            <person name="Meng S."/>
            <person name="Li G."/>
            <person name="Viehrig K."/>
            <person name="Ye F."/>
            <person name="Su P."/>
            <person name="Kiefer A.F."/>
            <person name="Nichols A."/>
            <person name="Cepeda A.J."/>
            <person name="Yan W."/>
            <person name="Fan B."/>
            <person name="Jiang Y."/>
            <person name="Adhikari A."/>
            <person name="Zheng C.-J."/>
            <person name="Schuster L."/>
            <person name="Cowan T.M."/>
            <person name="Smanski M.J."/>
            <person name="Chevrette M.G."/>
            <person name="De Carvalho L.P.S."/>
            <person name="Shen B."/>
        </authorList>
    </citation>
    <scope>NUCLEOTIDE SEQUENCE [LARGE SCALE GENOMIC DNA]</scope>
    <source>
        <strain evidence="1 2">NPDC000632</strain>
    </source>
</reference>
<comment type="caution">
    <text evidence="1">The sequence shown here is derived from an EMBL/GenBank/DDBJ whole genome shotgun (WGS) entry which is preliminary data.</text>
</comment>
<dbReference type="EMBL" id="JBEPCV010000023">
    <property type="protein sequence ID" value="MER6906587.1"/>
    <property type="molecule type" value="Genomic_DNA"/>
</dbReference>
<protein>
    <submittedName>
        <fullName evidence="1">Uncharacterized protein</fullName>
    </submittedName>
</protein>
<dbReference type="Proteomes" id="UP001490330">
    <property type="component" value="Unassembled WGS sequence"/>
</dbReference>
<accession>A0ABV1VJB2</accession>
<proteinExistence type="predicted"/>